<evidence type="ECO:0000256" key="1">
    <source>
        <dbReference type="SAM" id="MobiDB-lite"/>
    </source>
</evidence>
<dbReference type="AlphaFoldDB" id="A0A819TGE5"/>
<feature type="compositionally biased region" description="Basic and acidic residues" evidence="1">
    <location>
        <begin position="102"/>
        <end position="111"/>
    </location>
</feature>
<gene>
    <name evidence="3" type="ORF">OVN521_LOCUS19517</name>
    <name evidence="2" type="ORF">WKI299_LOCUS8855</name>
</gene>
<dbReference type="Proteomes" id="UP000663866">
    <property type="component" value="Unassembled WGS sequence"/>
</dbReference>
<evidence type="ECO:0000313" key="4">
    <source>
        <dbReference type="Proteomes" id="UP000663866"/>
    </source>
</evidence>
<comment type="caution">
    <text evidence="3">The sequence shown here is derived from an EMBL/GenBank/DDBJ whole genome shotgun (WGS) entry which is preliminary data.</text>
</comment>
<protein>
    <submittedName>
        <fullName evidence="3">Uncharacterized protein</fullName>
    </submittedName>
</protein>
<feature type="compositionally biased region" description="Polar residues" evidence="1">
    <location>
        <begin position="118"/>
        <end position="129"/>
    </location>
</feature>
<dbReference type="Proteomes" id="UP000663856">
    <property type="component" value="Unassembled WGS sequence"/>
</dbReference>
<keyword evidence="4" id="KW-1185">Reference proteome</keyword>
<proteinExistence type="predicted"/>
<organism evidence="3 4">
    <name type="scientific">Rotaria magnacalcarata</name>
    <dbReference type="NCBI Taxonomy" id="392030"/>
    <lineage>
        <taxon>Eukaryota</taxon>
        <taxon>Metazoa</taxon>
        <taxon>Spiralia</taxon>
        <taxon>Gnathifera</taxon>
        <taxon>Rotifera</taxon>
        <taxon>Eurotatoria</taxon>
        <taxon>Bdelloidea</taxon>
        <taxon>Philodinida</taxon>
        <taxon>Philodinidae</taxon>
        <taxon>Rotaria</taxon>
    </lineage>
</organism>
<reference evidence="3" key="1">
    <citation type="submission" date="2021-02" db="EMBL/GenBank/DDBJ databases">
        <authorList>
            <person name="Nowell W R."/>
        </authorList>
    </citation>
    <scope>NUCLEOTIDE SEQUENCE</scope>
</reference>
<dbReference type="EMBL" id="CAJNRF010002882">
    <property type="protein sequence ID" value="CAF2044041.1"/>
    <property type="molecule type" value="Genomic_DNA"/>
</dbReference>
<accession>A0A819TGE5</accession>
<name>A0A819TGE5_9BILA</name>
<sequence length="277" mass="32256">MVTTDPIDYPFHVDEEGWPETVYDPTYSHEYYFDLGKNTQEFKSNVRPPVPIRRHTPGSTDPTQPEVKKRIDSSKPKVRLFSGQKSNRSDTFTMSTRNKPSTPRDPDERPIKPMKNTAVYNQSSSAPKSTSRETPLKLPKIKNTHTPFQPDSARLLPSSRQNNSVTPRRPIFADIYAKPSSRIPSQRVRSRIPSQRIRSRPVIVEEYIYDYNDNDDDDEDDDDDEFEPYVEPTPTKIISYKEVSGMTTRERENYMMSRNRHSVPAQPLLKRRIFYPN</sequence>
<dbReference type="EMBL" id="CAJOBG010003700">
    <property type="protein sequence ID" value="CAF4076649.1"/>
    <property type="molecule type" value="Genomic_DNA"/>
</dbReference>
<feature type="compositionally biased region" description="Basic and acidic residues" evidence="1">
    <location>
        <begin position="66"/>
        <end position="75"/>
    </location>
</feature>
<evidence type="ECO:0000313" key="3">
    <source>
        <dbReference type="EMBL" id="CAF4076649.1"/>
    </source>
</evidence>
<evidence type="ECO:0000313" key="2">
    <source>
        <dbReference type="EMBL" id="CAF2044041.1"/>
    </source>
</evidence>
<feature type="compositionally biased region" description="Polar residues" evidence="1">
    <location>
        <begin position="83"/>
        <end position="101"/>
    </location>
</feature>
<feature type="region of interest" description="Disordered" evidence="1">
    <location>
        <begin position="41"/>
        <end position="171"/>
    </location>
</feature>